<sequence>MTSRALERLLAPLLVAGLLLALAVACGVERTPGVEGRKVLRVGVKYDQPGLGMYSHGSFLGFDVDVASYVAKRLGAERVEFVALTSEQREDFLRERKVDLVVASYSITPQRKTEVGFAGPYYVAHQDIMVRGGERSVRGPRDLAGRRLCKSAGSHSWKRVVEEMGIRAELVEAQTYSECVDLLVDGRLDAVTTDDLILAGFALRRPGAFRMVNARFTDEKYGIGLHKDDIGGCEAVNRALTRMYQDGTAAELLARWFGPTGLKTTTTVPQFEGCG</sequence>
<dbReference type="SMART" id="SM00062">
    <property type="entry name" value="PBPb"/>
    <property type="match status" value="1"/>
</dbReference>
<name>A0ABN1RDP3_9ACTN</name>
<keyword evidence="3" id="KW-0732">Signal</keyword>
<comment type="caution">
    <text evidence="6">The sequence shown here is derived from an EMBL/GenBank/DDBJ whole genome shotgun (WGS) entry which is preliminary data.</text>
</comment>
<evidence type="ECO:0000256" key="2">
    <source>
        <dbReference type="ARBA" id="ARBA00022448"/>
    </source>
</evidence>
<keyword evidence="2" id="KW-0813">Transport</keyword>
<dbReference type="PROSITE" id="PS01039">
    <property type="entry name" value="SBP_BACTERIAL_3"/>
    <property type="match status" value="1"/>
</dbReference>
<comment type="similarity">
    <text evidence="1 4">Belongs to the bacterial solute-binding protein 3 family.</text>
</comment>
<dbReference type="InterPro" id="IPR001638">
    <property type="entry name" value="Solute-binding_3/MltF_N"/>
</dbReference>
<dbReference type="EMBL" id="BAAAHH010000016">
    <property type="protein sequence ID" value="GAA0955372.1"/>
    <property type="molecule type" value="Genomic_DNA"/>
</dbReference>
<dbReference type="Gene3D" id="3.40.190.10">
    <property type="entry name" value="Periplasmic binding protein-like II"/>
    <property type="match status" value="2"/>
</dbReference>
<dbReference type="Proteomes" id="UP001500665">
    <property type="component" value="Unassembled WGS sequence"/>
</dbReference>
<dbReference type="Pfam" id="PF00497">
    <property type="entry name" value="SBP_bac_3"/>
    <property type="match status" value="1"/>
</dbReference>
<evidence type="ECO:0000256" key="4">
    <source>
        <dbReference type="RuleBase" id="RU003744"/>
    </source>
</evidence>
<evidence type="ECO:0000259" key="5">
    <source>
        <dbReference type="SMART" id="SM00062"/>
    </source>
</evidence>
<protein>
    <submittedName>
        <fullName evidence="6">Glutamate ABC transporter substrate-binding protein</fullName>
    </submittedName>
</protein>
<evidence type="ECO:0000313" key="7">
    <source>
        <dbReference type="Proteomes" id="UP001500665"/>
    </source>
</evidence>
<dbReference type="PANTHER" id="PTHR30085:SF6">
    <property type="entry name" value="ABC TRANSPORTER GLUTAMINE-BINDING PROTEIN GLNH"/>
    <property type="match status" value="1"/>
</dbReference>
<dbReference type="InterPro" id="IPR051455">
    <property type="entry name" value="Bact_solute-bind_prot3"/>
</dbReference>
<reference evidence="6 7" key="1">
    <citation type="journal article" date="2019" name="Int. J. Syst. Evol. Microbiol.">
        <title>The Global Catalogue of Microorganisms (GCM) 10K type strain sequencing project: providing services to taxonomists for standard genome sequencing and annotation.</title>
        <authorList>
            <consortium name="The Broad Institute Genomics Platform"/>
            <consortium name="The Broad Institute Genome Sequencing Center for Infectious Disease"/>
            <person name="Wu L."/>
            <person name="Ma J."/>
        </authorList>
    </citation>
    <scope>NUCLEOTIDE SEQUENCE [LARGE SCALE GENOMIC DNA]</scope>
    <source>
        <strain evidence="6 7">JCM 10696</strain>
    </source>
</reference>
<proteinExistence type="inferred from homology"/>
<dbReference type="InterPro" id="IPR018313">
    <property type="entry name" value="SBP_3_CS"/>
</dbReference>
<gene>
    <name evidence="6" type="ORF">GCM10009550_40080</name>
</gene>
<keyword evidence="7" id="KW-1185">Reference proteome</keyword>
<evidence type="ECO:0000256" key="1">
    <source>
        <dbReference type="ARBA" id="ARBA00010333"/>
    </source>
</evidence>
<feature type="domain" description="Solute-binding protein family 3/N-terminal" evidence="5">
    <location>
        <begin position="39"/>
        <end position="260"/>
    </location>
</feature>
<accession>A0ABN1RDP3</accession>
<dbReference type="PROSITE" id="PS51257">
    <property type="entry name" value="PROKAR_LIPOPROTEIN"/>
    <property type="match status" value="1"/>
</dbReference>
<dbReference type="SUPFAM" id="SSF53850">
    <property type="entry name" value="Periplasmic binding protein-like II"/>
    <property type="match status" value="1"/>
</dbReference>
<evidence type="ECO:0000256" key="3">
    <source>
        <dbReference type="ARBA" id="ARBA00022729"/>
    </source>
</evidence>
<dbReference type="RefSeq" id="WP_344242387.1">
    <property type="nucleotide sequence ID" value="NZ_BAAAHH010000016.1"/>
</dbReference>
<organism evidence="6 7">
    <name type="scientific">Actinocorallia libanotica</name>
    <dbReference type="NCBI Taxonomy" id="46162"/>
    <lineage>
        <taxon>Bacteria</taxon>
        <taxon>Bacillati</taxon>
        <taxon>Actinomycetota</taxon>
        <taxon>Actinomycetes</taxon>
        <taxon>Streptosporangiales</taxon>
        <taxon>Thermomonosporaceae</taxon>
        <taxon>Actinocorallia</taxon>
    </lineage>
</organism>
<dbReference type="PANTHER" id="PTHR30085">
    <property type="entry name" value="AMINO ACID ABC TRANSPORTER PERMEASE"/>
    <property type="match status" value="1"/>
</dbReference>
<dbReference type="CDD" id="cd13690">
    <property type="entry name" value="PBP2_GluB"/>
    <property type="match status" value="1"/>
</dbReference>
<evidence type="ECO:0000313" key="6">
    <source>
        <dbReference type="EMBL" id="GAA0955372.1"/>
    </source>
</evidence>